<dbReference type="Proteomes" id="UP000240912">
    <property type="component" value="Unassembled WGS sequence"/>
</dbReference>
<keyword evidence="1" id="KW-0732">Signal</keyword>
<dbReference type="AlphaFoldDB" id="A0A2T3HKD6"/>
<dbReference type="InterPro" id="IPR014512">
    <property type="entry name" value="O_gly_hydro"/>
</dbReference>
<proteinExistence type="predicted"/>
<dbReference type="RefSeq" id="WP_107215148.1">
    <property type="nucleotide sequence ID" value="NZ_KZ686269.1"/>
</dbReference>
<dbReference type="Pfam" id="PF03663">
    <property type="entry name" value="Glyco_hydro_76"/>
    <property type="match status" value="1"/>
</dbReference>
<gene>
    <name evidence="2" type="ORF">C7T94_09650</name>
</gene>
<evidence type="ECO:0000313" key="3">
    <source>
        <dbReference type="Proteomes" id="UP000240912"/>
    </source>
</evidence>
<dbReference type="GO" id="GO:0005975">
    <property type="term" value="P:carbohydrate metabolic process"/>
    <property type="evidence" value="ECO:0007669"/>
    <property type="project" value="InterPro"/>
</dbReference>
<feature type="signal peptide" evidence="1">
    <location>
        <begin position="1"/>
        <end position="24"/>
    </location>
</feature>
<dbReference type="PANTHER" id="PTHR47791">
    <property type="entry name" value="MEIOTICALLY UP-REGULATED GENE 191 PROTEIN"/>
    <property type="match status" value="1"/>
</dbReference>
<accession>A0A2T3HKD6</accession>
<dbReference type="SUPFAM" id="SSF48208">
    <property type="entry name" value="Six-hairpin glycosidases"/>
    <property type="match status" value="1"/>
</dbReference>
<dbReference type="EMBL" id="PYLS01000005">
    <property type="protein sequence ID" value="PST82890.1"/>
    <property type="molecule type" value="Genomic_DNA"/>
</dbReference>
<dbReference type="PANTHER" id="PTHR47791:SF3">
    <property type="entry name" value="MEIOTICALLY UP-REGULATED GENE 191 PROTEIN"/>
    <property type="match status" value="1"/>
</dbReference>
<comment type="caution">
    <text evidence="2">The sequence shown here is derived from an EMBL/GenBank/DDBJ whole genome shotgun (WGS) entry which is preliminary data.</text>
</comment>
<protein>
    <submittedName>
        <fullName evidence="2">Glycosyl hydrolase family 76</fullName>
    </submittedName>
</protein>
<dbReference type="Gene3D" id="1.50.10.20">
    <property type="match status" value="1"/>
</dbReference>
<evidence type="ECO:0000313" key="2">
    <source>
        <dbReference type="EMBL" id="PST82890.1"/>
    </source>
</evidence>
<sequence>MKKKQFLAATFAVLLALQLLVGCAKDERAVVPPESQPVLGEVNWSAAADAGQNALMNEFYNTGANYFNQNNNGHTGFNYWWNAHALDVLVDAYVRTKDVKYKERMTALLQGCYVKNGNTYWNTFYDDMEWWALACLRAYDATGDLTYKTMARQYWTWIKVGWSDIKNGGIAWASGSKDSKNACSNAPAVIIACRLYQLDKQEDDLVWAKKIYTWLKTYVVDGSRGLVWDAHGNKNEDNIYTYNQGTWVGAGMELYRITKDRAYLDDAVRNVNYLINDGSKFSPRGVLKGENTGDGGLFKGIFIRYMAELTASGFLDSYTQMLYLDYLKLNGQSLFHRAVKAPENIFGHDWFSRPASKNADCSVQLSGVILFESLDGLKRLKLLK</sequence>
<evidence type="ECO:0000256" key="1">
    <source>
        <dbReference type="SAM" id="SignalP"/>
    </source>
</evidence>
<dbReference type="InterPro" id="IPR053169">
    <property type="entry name" value="MUG_Protein"/>
</dbReference>
<dbReference type="InterPro" id="IPR005198">
    <property type="entry name" value="Glyco_hydro_76"/>
</dbReference>
<keyword evidence="2" id="KW-0378">Hydrolase</keyword>
<dbReference type="PIRSF" id="PIRSF021505">
    <property type="entry name" value="O_gly_hdrol"/>
    <property type="match status" value="1"/>
</dbReference>
<dbReference type="PROSITE" id="PS51257">
    <property type="entry name" value="PROKAR_LIPOPROTEIN"/>
    <property type="match status" value="1"/>
</dbReference>
<feature type="chain" id="PRO_5015419992" evidence="1">
    <location>
        <begin position="25"/>
        <end position="384"/>
    </location>
</feature>
<reference evidence="2 3" key="1">
    <citation type="submission" date="2018-03" db="EMBL/GenBank/DDBJ databases">
        <authorList>
            <person name="Keele B.F."/>
        </authorList>
    </citation>
    <scope>NUCLEOTIDE SEQUENCE [LARGE SCALE GENOMIC DNA]</scope>
    <source>
        <strain evidence="2 3">YL28-9</strain>
    </source>
</reference>
<name>A0A2T3HKD6_9SPHI</name>
<dbReference type="GO" id="GO:0016787">
    <property type="term" value="F:hydrolase activity"/>
    <property type="evidence" value="ECO:0007669"/>
    <property type="project" value="UniProtKB-KW"/>
</dbReference>
<dbReference type="InterPro" id="IPR008928">
    <property type="entry name" value="6-hairpin_glycosidase_sf"/>
</dbReference>
<organism evidence="2 3">
    <name type="scientific">Pedobacter yulinensis</name>
    <dbReference type="NCBI Taxonomy" id="2126353"/>
    <lineage>
        <taxon>Bacteria</taxon>
        <taxon>Pseudomonadati</taxon>
        <taxon>Bacteroidota</taxon>
        <taxon>Sphingobacteriia</taxon>
        <taxon>Sphingobacteriales</taxon>
        <taxon>Sphingobacteriaceae</taxon>
        <taxon>Pedobacter</taxon>
    </lineage>
</organism>
<dbReference type="OrthoDB" id="2505409at2"/>
<keyword evidence="3" id="KW-1185">Reference proteome</keyword>